<evidence type="ECO:0000313" key="2">
    <source>
        <dbReference type="Proteomes" id="UP000693970"/>
    </source>
</evidence>
<comment type="caution">
    <text evidence="1">The sequence shown here is derived from an EMBL/GenBank/DDBJ whole genome shotgun (WGS) entry which is preliminary data.</text>
</comment>
<name>A0A9K3KHG9_9STRA</name>
<evidence type="ECO:0000313" key="1">
    <source>
        <dbReference type="EMBL" id="KAG7343194.1"/>
    </source>
</evidence>
<organism evidence="1 2">
    <name type="scientific">Nitzschia inconspicua</name>
    <dbReference type="NCBI Taxonomy" id="303405"/>
    <lineage>
        <taxon>Eukaryota</taxon>
        <taxon>Sar</taxon>
        <taxon>Stramenopiles</taxon>
        <taxon>Ochrophyta</taxon>
        <taxon>Bacillariophyta</taxon>
        <taxon>Bacillariophyceae</taxon>
        <taxon>Bacillariophycidae</taxon>
        <taxon>Bacillariales</taxon>
        <taxon>Bacillariaceae</taxon>
        <taxon>Nitzschia</taxon>
    </lineage>
</organism>
<keyword evidence="2" id="KW-1185">Reference proteome</keyword>
<sequence>MTASHRSLPTMKPNSCFKQPQFTSTQKKTVQFSENSARYQIIHFKDYTEDERNAYYYTIEDLIRFRGENNKTLRAMWTGQLPDTELFYFRGLEGELLKSKGKRKGNYALALFTIQEYQTRSCSVGLDDEWVEGTYRKITSCFVESARKAATYDEIQAEKVYRESNQEIMTCAVVSQLRAI</sequence>
<dbReference type="EMBL" id="JAGRRH010000024">
    <property type="protein sequence ID" value="KAG7343194.1"/>
    <property type="molecule type" value="Genomic_DNA"/>
</dbReference>
<gene>
    <name evidence="1" type="ORF">IV203_021139</name>
</gene>
<reference evidence="1" key="2">
    <citation type="submission" date="2021-04" db="EMBL/GenBank/DDBJ databases">
        <authorList>
            <person name="Podell S."/>
        </authorList>
    </citation>
    <scope>NUCLEOTIDE SEQUENCE</scope>
    <source>
        <strain evidence="1">Hildebrandi</strain>
    </source>
</reference>
<proteinExistence type="predicted"/>
<reference evidence="1" key="1">
    <citation type="journal article" date="2021" name="Sci. Rep.">
        <title>Diploid genomic architecture of Nitzschia inconspicua, an elite biomass production diatom.</title>
        <authorList>
            <person name="Oliver A."/>
            <person name="Podell S."/>
            <person name="Pinowska A."/>
            <person name="Traller J.C."/>
            <person name="Smith S.R."/>
            <person name="McClure R."/>
            <person name="Beliaev A."/>
            <person name="Bohutskyi P."/>
            <person name="Hill E.A."/>
            <person name="Rabines A."/>
            <person name="Zheng H."/>
            <person name="Allen L.Z."/>
            <person name="Kuo A."/>
            <person name="Grigoriev I.V."/>
            <person name="Allen A.E."/>
            <person name="Hazlebeck D."/>
            <person name="Allen E.E."/>
        </authorList>
    </citation>
    <scope>NUCLEOTIDE SEQUENCE</scope>
    <source>
        <strain evidence="1">Hildebrandi</strain>
    </source>
</reference>
<protein>
    <submittedName>
        <fullName evidence="1">Uncharacterized protein</fullName>
    </submittedName>
</protein>
<dbReference type="OrthoDB" id="54099at2759"/>
<accession>A0A9K3KHG9</accession>
<dbReference type="Proteomes" id="UP000693970">
    <property type="component" value="Unassembled WGS sequence"/>
</dbReference>
<dbReference type="AlphaFoldDB" id="A0A9K3KHG9"/>